<dbReference type="SUPFAM" id="SSF52777">
    <property type="entry name" value="CoA-dependent acyltransferases"/>
    <property type="match status" value="2"/>
</dbReference>
<keyword evidence="11" id="KW-0472">Membrane</keyword>
<keyword evidence="6" id="KW-0999">Mitochondrion inner membrane</keyword>
<evidence type="ECO:0000256" key="15">
    <source>
        <dbReference type="ARBA" id="ARBA00053195"/>
    </source>
</evidence>
<keyword evidence="21" id="KW-1185">Reference proteome</keyword>
<name>A0A316UT12_9BASI</name>
<feature type="domain" description="Choline/carnitine acyltransferase" evidence="19">
    <location>
        <begin position="25"/>
        <end position="575"/>
    </location>
</feature>
<evidence type="ECO:0000256" key="7">
    <source>
        <dbReference type="ARBA" id="ARBA00022832"/>
    </source>
</evidence>
<keyword evidence="9" id="KW-0443">Lipid metabolism</keyword>
<comment type="similarity">
    <text evidence="3">Belongs to the carnitine/choline acetyltransferase family.</text>
</comment>
<evidence type="ECO:0000256" key="18">
    <source>
        <dbReference type="PIRSR" id="PIRSR600542-1"/>
    </source>
</evidence>
<keyword evidence="5 20" id="KW-0808">Transferase</keyword>
<evidence type="ECO:0000256" key="8">
    <source>
        <dbReference type="ARBA" id="ARBA00022946"/>
    </source>
</evidence>
<evidence type="ECO:0000256" key="2">
    <source>
        <dbReference type="ARBA" id="ARBA00004443"/>
    </source>
</evidence>
<keyword evidence="7" id="KW-0276">Fatty acid metabolism</keyword>
<evidence type="ECO:0000256" key="3">
    <source>
        <dbReference type="ARBA" id="ARBA00005232"/>
    </source>
</evidence>
<dbReference type="GO" id="GO:0009437">
    <property type="term" value="P:carnitine metabolic process"/>
    <property type="evidence" value="ECO:0007669"/>
    <property type="project" value="TreeGrafter"/>
</dbReference>
<evidence type="ECO:0000256" key="10">
    <source>
        <dbReference type="ARBA" id="ARBA00023128"/>
    </source>
</evidence>
<dbReference type="Gene3D" id="3.30.559.70">
    <property type="entry name" value="Choline/Carnitine o-acyltransferase, domain 2"/>
    <property type="match status" value="1"/>
</dbReference>
<dbReference type="GO" id="GO:0004092">
    <property type="term" value="F:carnitine O-acetyltransferase activity"/>
    <property type="evidence" value="ECO:0007669"/>
    <property type="project" value="UniProtKB-EC"/>
</dbReference>
<sequence length="611" mass="67797">MILKASTLANGKGKLFEGQQSLPSLPVPALEQTLKKYLRSTVPHQANEQALEKTQAAVESALSGKDHELFMTLQKRLQERAASPESDGNWLASWWNTAAYMSYRDPVVPYVSYFYAHKDDKLRTTAPKRASALLKGVLAFRKLVESEELAPEKTKTGYLCSGSYPWMFNASRIPVKGEDEAVKYPADKNNHVVVVRKGRFYEFDLVDGSGKELSAADIEAQLDKILAQASEPESTPVGALTSDNRDKWLSSRETLMSASPKNKEALERIQSAVIVLCLDDLKPVTREDSAWQLWYGDGKNRFYDKQQLIVFDNGKSGYMGEHSTMDGTPTLRMNDFIIQAIAANKIDMGASEPQGNLGTPKPIGFELDAKSKDAVKQSISNFEALKAKHDLSILDFQGYGKNAIKAYKCSPDAWVQMVIQLAFFKKHGHPAPTYESAQTRKFKWGRTETIRSCSPESQAFVEAMQDPVGRDEDRYAKFQAAVKQHLNYATSAADGQGVDRHLFGLKKLLKDGEEVPALYKDEAFGKSSNWQLSTSQISSEVFSSWGYGEVVPDGYGCAYAIKGDSLTFTVTSLKLGAGELTHYLNEAALELREMHDRLAKAREAESGKGKL</sequence>
<dbReference type="FunFam" id="3.30.559.70:FF:000007">
    <property type="entry name" value="Carnitine O-acetyltransferase, mitochondrial"/>
    <property type="match status" value="1"/>
</dbReference>
<evidence type="ECO:0000256" key="1">
    <source>
        <dbReference type="ARBA" id="ARBA00004275"/>
    </source>
</evidence>
<dbReference type="OrthoDB" id="240216at2759"/>
<evidence type="ECO:0000256" key="17">
    <source>
        <dbReference type="ARBA" id="ARBA00073438"/>
    </source>
</evidence>
<dbReference type="EC" id="2.3.1.7" evidence="16"/>
<accession>A0A316UT12</accession>
<evidence type="ECO:0000313" key="21">
    <source>
        <dbReference type="Proteomes" id="UP000245884"/>
    </source>
</evidence>
<dbReference type="GO" id="GO:0005777">
    <property type="term" value="C:peroxisome"/>
    <property type="evidence" value="ECO:0007669"/>
    <property type="project" value="UniProtKB-SubCell"/>
</dbReference>
<evidence type="ECO:0000256" key="13">
    <source>
        <dbReference type="ARBA" id="ARBA00023315"/>
    </source>
</evidence>
<evidence type="ECO:0000259" key="19">
    <source>
        <dbReference type="Pfam" id="PF00755"/>
    </source>
</evidence>
<evidence type="ECO:0000256" key="12">
    <source>
        <dbReference type="ARBA" id="ARBA00023140"/>
    </source>
</evidence>
<dbReference type="GO" id="GO:0005743">
    <property type="term" value="C:mitochondrial inner membrane"/>
    <property type="evidence" value="ECO:0007669"/>
    <property type="project" value="UniProtKB-SubCell"/>
</dbReference>
<dbReference type="InterPro" id="IPR023213">
    <property type="entry name" value="CAT-like_dom_sf"/>
</dbReference>
<dbReference type="InterPro" id="IPR042231">
    <property type="entry name" value="Cho/carn_acyl_trans_2"/>
</dbReference>
<reference evidence="20 21" key="1">
    <citation type="journal article" date="2018" name="Mol. Biol. Evol.">
        <title>Broad Genomic Sampling Reveals a Smut Pathogenic Ancestry of the Fungal Clade Ustilaginomycotina.</title>
        <authorList>
            <person name="Kijpornyongpan T."/>
            <person name="Mondo S.J."/>
            <person name="Barry K."/>
            <person name="Sandor L."/>
            <person name="Lee J."/>
            <person name="Lipzen A."/>
            <person name="Pangilinan J."/>
            <person name="LaButti K."/>
            <person name="Hainaut M."/>
            <person name="Henrissat B."/>
            <person name="Grigoriev I.V."/>
            <person name="Spatafora J.W."/>
            <person name="Aime M.C."/>
        </authorList>
    </citation>
    <scope>NUCLEOTIDE SEQUENCE [LARGE SCALE GENOMIC DNA]</scope>
    <source>
        <strain evidence="20 21">MCA 5214</strain>
    </source>
</reference>
<comment type="subcellular location">
    <subcellularLocation>
        <location evidence="2">Mitochondrion inner membrane</location>
        <topology evidence="2">Peripheral membrane protein</topology>
        <orientation evidence="2">Matrix side</orientation>
    </subcellularLocation>
    <subcellularLocation>
        <location evidence="1">Peroxisome</location>
    </subcellularLocation>
</comment>
<dbReference type="PANTHER" id="PTHR22589">
    <property type="entry name" value="CARNITINE O-ACYLTRANSFERASE"/>
    <property type="match status" value="1"/>
</dbReference>
<comment type="catalytic activity">
    <reaction evidence="14">
        <text>(R)-carnitine + acetyl-CoA = O-acetyl-(R)-carnitine + CoA</text>
        <dbReference type="Rhea" id="RHEA:21136"/>
        <dbReference type="ChEBI" id="CHEBI:16347"/>
        <dbReference type="ChEBI" id="CHEBI:57287"/>
        <dbReference type="ChEBI" id="CHEBI:57288"/>
        <dbReference type="ChEBI" id="CHEBI:57589"/>
        <dbReference type="EC" id="2.3.1.7"/>
    </reaction>
</comment>
<dbReference type="STRING" id="1569628.A0A316UT12"/>
<feature type="active site" description="Proton acceptor" evidence="18">
    <location>
        <position position="322"/>
    </location>
</feature>
<dbReference type="GO" id="GO:0006631">
    <property type="term" value="P:fatty acid metabolic process"/>
    <property type="evidence" value="ECO:0007669"/>
    <property type="project" value="UniProtKB-KW"/>
</dbReference>
<protein>
    <recommendedName>
        <fullName evidence="17">Carnitine O-acetyltransferase, mitochondrial</fullName>
        <ecNumber evidence="16">2.3.1.7</ecNumber>
    </recommendedName>
</protein>
<dbReference type="PROSITE" id="PS00439">
    <property type="entry name" value="ACYLTRANSF_C_1"/>
    <property type="match status" value="1"/>
</dbReference>
<evidence type="ECO:0000256" key="4">
    <source>
        <dbReference type="ARBA" id="ARBA00022448"/>
    </source>
</evidence>
<evidence type="ECO:0000256" key="5">
    <source>
        <dbReference type="ARBA" id="ARBA00022679"/>
    </source>
</evidence>
<keyword evidence="13" id="KW-0012">Acyltransferase</keyword>
<comment type="function">
    <text evidence="15">Carnitine acetylase is specific for short chain fatty acids. Carnitine acetylase seems to affect the flux through the pyruvate dehydrogenase complex. It may be involved as well in the transport of acetyl-CoA into mitochondria.</text>
</comment>
<evidence type="ECO:0000256" key="11">
    <source>
        <dbReference type="ARBA" id="ARBA00023136"/>
    </source>
</evidence>
<dbReference type="Pfam" id="PF00755">
    <property type="entry name" value="Carn_acyltransf"/>
    <property type="match status" value="1"/>
</dbReference>
<dbReference type="PANTHER" id="PTHR22589:SF103">
    <property type="entry name" value="CARNITINE O-ACETYL-TRANSFERASE, ISOFORM A-RELATED"/>
    <property type="match status" value="1"/>
</dbReference>
<dbReference type="InterPro" id="IPR039551">
    <property type="entry name" value="Cho/carn_acyl_trans"/>
</dbReference>
<evidence type="ECO:0000256" key="14">
    <source>
        <dbReference type="ARBA" id="ARBA00052702"/>
    </source>
</evidence>
<dbReference type="AlphaFoldDB" id="A0A316UT12"/>
<proteinExistence type="inferred from homology"/>
<dbReference type="RefSeq" id="XP_025361635.1">
    <property type="nucleotide sequence ID" value="XM_025504452.1"/>
</dbReference>
<dbReference type="GeneID" id="37026275"/>
<dbReference type="Gene3D" id="3.30.559.10">
    <property type="entry name" value="Chloramphenicol acetyltransferase-like domain"/>
    <property type="match status" value="1"/>
</dbReference>
<evidence type="ECO:0000256" key="6">
    <source>
        <dbReference type="ARBA" id="ARBA00022792"/>
    </source>
</evidence>
<keyword evidence="4" id="KW-0813">Transport</keyword>
<keyword evidence="12" id="KW-0576">Peroxisome</keyword>
<evidence type="ECO:0000256" key="9">
    <source>
        <dbReference type="ARBA" id="ARBA00023098"/>
    </source>
</evidence>
<dbReference type="Proteomes" id="UP000245884">
    <property type="component" value="Unassembled WGS sequence"/>
</dbReference>
<dbReference type="EMBL" id="KZ819669">
    <property type="protein sequence ID" value="PWN27023.1"/>
    <property type="molecule type" value="Genomic_DNA"/>
</dbReference>
<keyword evidence="8" id="KW-0809">Transit peptide</keyword>
<organism evidence="20 21">
    <name type="scientific">Jaminaea rosea</name>
    <dbReference type="NCBI Taxonomy" id="1569628"/>
    <lineage>
        <taxon>Eukaryota</taxon>
        <taxon>Fungi</taxon>
        <taxon>Dikarya</taxon>
        <taxon>Basidiomycota</taxon>
        <taxon>Ustilaginomycotina</taxon>
        <taxon>Exobasidiomycetes</taxon>
        <taxon>Microstromatales</taxon>
        <taxon>Microstromatales incertae sedis</taxon>
        <taxon>Jaminaea</taxon>
    </lineage>
</organism>
<evidence type="ECO:0000256" key="16">
    <source>
        <dbReference type="ARBA" id="ARBA00066910"/>
    </source>
</evidence>
<keyword evidence="10" id="KW-0496">Mitochondrion</keyword>
<dbReference type="InterPro" id="IPR000542">
    <property type="entry name" value="Carn_acyl_trans"/>
</dbReference>
<gene>
    <name evidence="20" type="ORF">BDZ90DRAFT_220916</name>
</gene>
<evidence type="ECO:0000313" key="20">
    <source>
        <dbReference type="EMBL" id="PWN27023.1"/>
    </source>
</evidence>